<dbReference type="EMBL" id="JBHULL010000002">
    <property type="protein sequence ID" value="MFD2581004.1"/>
    <property type="molecule type" value="Genomic_DNA"/>
</dbReference>
<reference evidence="7" key="1">
    <citation type="journal article" date="2019" name="Int. J. Syst. Evol. Microbiol.">
        <title>The Global Catalogue of Microorganisms (GCM) 10K type strain sequencing project: providing services to taxonomists for standard genome sequencing and annotation.</title>
        <authorList>
            <consortium name="The Broad Institute Genomics Platform"/>
            <consortium name="The Broad Institute Genome Sequencing Center for Infectious Disease"/>
            <person name="Wu L."/>
            <person name="Ma J."/>
        </authorList>
    </citation>
    <scope>NUCLEOTIDE SEQUENCE [LARGE SCALE GENOMIC DNA]</scope>
    <source>
        <strain evidence="7">KCTC 42866</strain>
    </source>
</reference>
<accession>A0ABW5MH02</accession>
<dbReference type="SUPFAM" id="SSF141072">
    <property type="entry name" value="CalX-like"/>
    <property type="match status" value="2"/>
</dbReference>
<dbReference type="NCBIfam" id="TIGR04131">
    <property type="entry name" value="Bac_Flav_CTERM"/>
    <property type="match status" value="1"/>
</dbReference>
<dbReference type="InterPro" id="IPR002126">
    <property type="entry name" value="Cadherin-like_dom"/>
</dbReference>
<proteinExistence type="predicted"/>
<dbReference type="PROSITE" id="PS50268">
    <property type="entry name" value="CADHERIN_2"/>
    <property type="match status" value="1"/>
</dbReference>
<keyword evidence="3" id="KW-0106">Calcium</keyword>
<dbReference type="SMART" id="SM00237">
    <property type="entry name" value="Calx_beta"/>
    <property type="match status" value="2"/>
</dbReference>
<evidence type="ECO:0000256" key="4">
    <source>
        <dbReference type="SAM" id="MobiDB-lite"/>
    </source>
</evidence>
<dbReference type="NCBIfam" id="TIGR01451">
    <property type="entry name" value="B_ant_repeat"/>
    <property type="match status" value="2"/>
</dbReference>
<keyword evidence="7" id="KW-1185">Reference proteome</keyword>
<dbReference type="InterPro" id="IPR026341">
    <property type="entry name" value="T9SS_type_B"/>
</dbReference>
<comment type="caution">
    <text evidence="6">The sequence shown here is derived from an EMBL/GenBank/DDBJ whole genome shotgun (WGS) entry which is preliminary data.</text>
</comment>
<name>A0ABW5MH02_9SPHI</name>
<keyword evidence="2" id="KW-0677">Repeat</keyword>
<dbReference type="Gene3D" id="2.60.40.2030">
    <property type="match status" value="2"/>
</dbReference>
<dbReference type="Pfam" id="PF13585">
    <property type="entry name" value="CHU_C"/>
    <property type="match status" value="1"/>
</dbReference>
<protein>
    <submittedName>
        <fullName evidence="6">Ig-like domain-containing protein</fullName>
    </submittedName>
</protein>
<dbReference type="InterPro" id="IPR013783">
    <property type="entry name" value="Ig-like_fold"/>
</dbReference>
<dbReference type="Pfam" id="PF17963">
    <property type="entry name" value="Big_9"/>
    <property type="match status" value="3"/>
</dbReference>
<evidence type="ECO:0000256" key="1">
    <source>
        <dbReference type="ARBA" id="ARBA00022729"/>
    </source>
</evidence>
<dbReference type="InterPro" id="IPR015919">
    <property type="entry name" value="Cadherin-like_sf"/>
</dbReference>
<evidence type="ECO:0000259" key="5">
    <source>
        <dbReference type="PROSITE" id="PS50268"/>
    </source>
</evidence>
<dbReference type="Gene3D" id="2.60.40.10">
    <property type="entry name" value="Immunoglobulins"/>
    <property type="match status" value="1"/>
</dbReference>
<evidence type="ECO:0000256" key="2">
    <source>
        <dbReference type="ARBA" id="ARBA00022737"/>
    </source>
</evidence>
<dbReference type="NCBIfam" id="NF012211">
    <property type="entry name" value="tand_rpt_95"/>
    <property type="match status" value="3"/>
</dbReference>
<dbReference type="InterPro" id="IPR038081">
    <property type="entry name" value="CalX-like_sf"/>
</dbReference>
<dbReference type="Proteomes" id="UP001597461">
    <property type="component" value="Unassembled WGS sequence"/>
</dbReference>
<feature type="compositionally biased region" description="Polar residues" evidence="4">
    <location>
        <begin position="517"/>
        <end position="526"/>
    </location>
</feature>
<organism evidence="6 7">
    <name type="scientific">Pedobacter vanadiisoli</name>
    <dbReference type="NCBI Taxonomy" id="1761975"/>
    <lineage>
        <taxon>Bacteria</taxon>
        <taxon>Pseudomonadati</taxon>
        <taxon>Bacteroidota</taxon>
        <taxon>Sphingobacteriia</taxon>
        <taxon>Sphingobacteriales</taxon>
        <taxon>Sphingobacteriaceae</taxon>
        <taxon>Pedobacter</taxon>
    </lineage>
</organism>
<feature type="region of interest" description="Disordered" evidence="4">
    <location>
        <begin position="517"/>
        <end position="537"/>
    </location>
</feature>
<evidence type="ECO:0000313" key="6">
    <source>
        <dbReference type="EMBL" id="MFD2581004.1"/>
    </source>
</evidence>
<evidence type="ECO:0000256" key="3">
    <source>
        <dbReference type="ARBA" id="ARBA00022837"/>
    </source>
</evidence>
<dbReference type="Pfam" id="PF03160">
    <property type="entry name" value="Calx-beta"/>
    <property type="match status" value="1"/>
</dbReference>
<dbReference type="InterPro" id="IPR003644">
    <property type="entry name" value="Calx_beta"/>
</dbReference>
<feature type="domain" description="Cadherin" evidence="5">
    <location>
        <begin position="251"/>
        <end position="348"/>
    </location>
</feature>
<dbReference type="InterPro" id="IPR047589">
    <property type="entry name" value="DUF11_rpt"/>
</dbReference>
<keyword evidence="1" id="KW-0732">Signal</keyword>
<gene>
    <name evidence="6" type="ORF">ACFSR6_00785</name>
</gene>
<dbReference type="Pfam" id="PF24346">
    <property type="entry name" value="DUF7507"/>
    <property type="match status" value="3"/>
</dbReference>
<sequence>MAAATSNPSITASTVPATVNITDNDTSVATITAGSSGSENGPVNGTFTVTLSNPSSTDTQITYTLGGTATEGSDYSAIVTKTITIPAGQTTGTITIPVLTDNIVEGTETVVATLSISSNPNVTVSNSPATINITDNTTATVTVAATKDGAEPGTAGEFTFTLSNASTTDTQITYSVGGTATSGLDYTSIGTTVTIPAGQTSVRVSVPVLDDNIAEGTETVILTMAAATSNPSITASTVPATVNITDNRAPVATAPAITTNEDTPVNGIITASDPDGNPLTYTITTPPVHGTVTVNPDGTYTYTPAPNYNGTDTFTVTVSDGKGGTVTVTVPVTINPVNDAPVATAPAITTPQNTTASGTITASDVDGDPLTFTLTTPPAHGTVVVNADGTYTYTPTPGYVGNDTFTVTVSDGKGGTTTVTIPVTVTLVPAPAMSLTKVATNTVSKAGDVINYNIVVTNTGNVALTNVVITDAGADPGSILPAGIASLLPGASVTVTAKHTVTLTEVNTGSFANQASATAQTPNGGTLNKPKSDDPNTPAVDDATVTVIAPASTITLVKTGTLSSDGNSITYNFSVKNTGNVTLHIITLTDAKLGLNRVIPGTLAPGATVTDSYVYQLTQADKDAGNVTNTASVAAQTPANVTVKDVSGTAENNDTPTVTVIPNTAAIALVKTATFSGNKVTYTFTIKNTGSVTLNNITLTDAKLGLNNKVITVAGGLAPGATTTDVEVYTLTQADKDLGTVTNTASVNARTADGANVSDISGTSESNNSATVITVPKSPRAIDDEGGTVTNKPVTINVLANDDPGNSTLDQLTVEIMIQPKHGKVTVNADGTITYTPDPGYTGNDTFSYRVRDAFGYYTNVAAVNLNTTFTGLTIPNLFTPNGDGINDTFEILGINQYQTNELTIVNRWGNEVFRAKGYQNNWTGEGLNEGTYYYLLRVKKAGSDQYEVFKGYITLIRAFKK</sequence>
<dbReference type="InterPro" id="IPR055354">
    <property type="entry name" value="DUF7507"/>
</dbReference>
<evidence type="ECO:0000313" key="7">
    <source>
        <dbReference type="Proteomes" id="UP001597461"/>
    </source>
</evidence>
<dbReference type="SUPFAM" id="SSF49313">
    <property type="entry name" value="Cadherin-like"/>
    <property type="match status" value="1"/>
</dbReference>
<dbReference type="NCBIfam" id="TIGR01965">
    <property type="entry name" value="VCBS_repeat"/>
    <property type="match status" value="2"/>
</dbReference>
<dbReference type="InterPro" id="IPR010221">
    <property type="entry name" value="VCBS_dom"/>
</dbReference>
<dbReference type="RefSeq" id="WP_379073776.1">
    <property type="nucleotide sequence ID" value="NZ_JBHULL010000002.1"/>
</dbReference>
<dbReference type="Gene3D" id="2.60.40.3440">
    <property type="match status" value="2"/>
</dbReference>